<dbReference type="PANTHER" id="PTHR30401:SF0">
    <property type="entry name" value="TRNA 2-SELENOURIDINE SYNTHASE"/>
    <property type="match status" value="1"/>
</dbReference>
<dbReference type="InterPro" id="IPR001763">
    <property type="entry name" value="Rhodanese-like_dom"/>
</dbReference>
<accession>A0A0K0Y136</accession>
<dbReference type="NCBIfam" id="NF008750">
    <property type="entry name" value="PRK11784.1-2"/>
    <property type="match status" value="1"/>
</dbReference>
<dbReference type="SUPFAM" id="SSF52821">
    <property type="entry name" value="Rhodanese/Cell cycle control phosphatase"/>
    <property type="match status" value="1"/>
</dbReference>
<dbReference type="PANTHER" id="PTHR30401">
    <property type="entry name" value="TRNA 2-SELENOURIDINE SYNTHASE"/>
    <property type="match status" value="1"/>
</dbReference>
<dbReference type="NCBIfam" id="TIGR03167">
    <property type="entry name" value="tRNA_sel_U_synt"/>
    <property type="match status" value="1"/>
</dbReference>
<dbReference type="Gene3D" id="3.40.250.10">
    <property type="entry name" value="Rhodanese-like domain"/>
    <property type="match status" value="1"/>
</dbReference>
<sequence>MRTAFSTLSDILNHGFDTVIDVRSPAEFAEDHIPGAINLPSLSNEERARVGTIYVQETPFKARKIGAAMVARNVATYLDGPLKDMDGGWRPLVYCWRGGQRSGSFTSILTQIGWRAEVVEGGYQSYRNLVHGALYDDRLLHRLILLDGNTGTAKTDILHRLKTLGVQVLDLEGIANHRGSLLGAMDTDQPAQKGFETALACALAQLDPKRPVIVEAESSKVGARILPPSLWTAMKAAPRIEIDAPIDARAAYLASTYSDLSANSDTLAHKLEYFRRHRGRLVDAWLELLQGGAFEDLARALMEEHYDPTYRSGRSHNGAEVLHRFEADKLSEDARVDLAQQIAAWVNSVS</sequence>
<reference evidence="1 2" key="1">
    <citation type="journal article" date="2015" name="Genome Announc.">
        <title>Closed Genome Sequence of Octadecabacter temperatus SB1, the First Mesophilic Species of the Genus Octadecabacter.</title>
        <authorList>
            <person name="Voget S."/>
            <person name="Billerbeck S."/>
            <person name="Simon M."/>
            <person name="Daniel R."/>
        </authorList>
    </citation>
    <scope>NUCLEOTIDE SEQUENCE [LARGE SCALE GENOMIC DNA]</scope>
    <source>
        <strain evidence="1 2">SB1</strain>
    </source>
</reference>
<dbReference type="PROSITE" id="PS00380">
    <property type="entry name" value="RHODANESE_1"/>
    <property type="match status" value="1"/>
</dbReference>
<dbReference type="InterPro" id="IPR058840">
    <property type="entry name" value="AAA_SelU"/>
</dbReference>
<dbReference type="InterPro" id="IPR017582">
    <property type="entry name" value="SelU"/>
</dbReference>
<dbReference type="Pfam" id="PF26341">
    <property type="entry name" value="AAA_SelU"/>
    <property type="match status" value="1"/>
</dbReference>
<dbReference type="NCBIfam" id="NF008752">
    <property type="entry name" value="PRK11784.1-4"/>
    <property type="match status" value="1"/>
</dbReference>
<dbReference type="InterPro" id="IPR001307">
    <property type="entry name" value="Thiosulphate_STrfase_CS"/>
</dbReference>
<gene>
    <name evidence="1" type="primary">selU</name>
    <name evidence="1" type="ORF">OSB_00270</name>
</gene>
<dbReference type="InterPro" id="IPR036873">
    <property type="entry name" value="Rhodanese-like_dom_sf"/>
</dbReference>
<dbReference type="EMBL" id="CP012160">
    <property type="protein sequence ID" value="AKS44596.1"/>
    <property type="molecule type" value="Genomic_DNA"/>
</dbReference>
<dbReference type="STRING" id="1458307.OSB_00270"/>
<proteinExistence type="predicted"/>
<dbReference type="GO" id="GO:0002098">
    <property type="term" value="P:tRNA wobble uridine modification"/>
    <property type="evidence" value="ECO:0007669"/>
    <property type="project" value="InterPro"/>
</dbReference>
<dbReference type="GO" id="GO:0004792">
    <property type="term" value="F:thiosulfate-cyanide sulfurtransferase activity"/>
    <property type="evidence" value="ECO:0007669"/>
    <property type="project" value="InterPro"/>
</dbReference>
<dbReference type="RefSeq" id="WP_049833075.1">
    <property type="nucleotide sequence ID" value="NZ_CP012160.1"/>
</dbReference>
<dbReference type="PROSITE" id="PS50206">
    <property type="entry name" value="RHODANESE_3"/>
    <property type="match status" value="1"/>
</dbReference>
<dbReference type="AlphaFoldDB" id="A0A0K0Y136"/>
<dbReference type="PATRIC" id="fig|1458307.3.peg.27"/>
<dbReference type="KEGG" id="otm:OSB_00270"/>
<organism evidence="1 2">
    <name type="scientific">Octadecabacter temperatus</name>
    <dbReference type="NCBI Taxonomy" id="1458307"/>
    <lineage>
        <taxon>Bacteria</taxon>
        <taxon>Pseudomonadati</taxon>
        <taxon>Pseudomonadota</taxon>
        <taxon>Alphaproteobacteria</taxon>
        <taxon>Rhodobacterales</taxon>
        <taxon>Roseobacteraceae</taxon>
        <taxon>Octadecabacter</taxon>
    </lineage>
</organism>
<name>A0A0K0Y136_9RHOB</name>
<keyword evidence="2" id="KW-1185">Reference proteome</keyword>
<evidence type="ECO:0000313" key="1">
    <source>
        <dbReference type="EMBL" id="AKS44596.1"/>
    </source>
</evidence>
<dbReference type="SMART" id="SM00450">
    <property type="entry name" value="RHOD"/>
    <property type="match status" value="1"/>
</dbReference>
<dbReference type="EC" id="2.9.1.-" evidence="1"/>
<protein>
    <submittedName>
        <fullName evidence="1">tRNA 2-selenouridine synthase</fullName>
        <ecNumber evidence="1">2.9.1.-</ecNumber>
    </submittedName>
</protein>
<dbReference type="Pfam" id="PF00581">
    <property type="entry name" value="Rhodanese"/>
    <property type="match status" value="1"/>
</dbReference>
<evidence type="ECO:0000313" key="2">
    <source>
        <dbReference type="Proteomes" id="UP000067444"/>
    </source>
</evidence>
<dbReference type="OrthoDB" id="9808735at2"/>
<dbReference type="GO" id="GO:0043828">
    <property type="term" value="F:tRNA 2-selenouridine synthase activity"/>
    <property type="evidence" value="ECO:0007669"/>
    <property type="project" value="InterPro"/>
</dbReference>
<dbReference type="Proteomes" id="UP000067444">
    <property type="component" value="Chromosome"/>
</dbReference>
<keyword evidence="1" id="KW-0808">Transferase</keyword>